<protein>
    <submittedName>
        <fullName evidence="2">Uncharacterized protein</fullName>
    </submittedName>
</protein>
<proteinExistence type="predicted"/>
<gene>
    <name evidence="2" type="ORF">A1Q2_02344</name>
</gene>
<dbReference type="InParanoid" id="K1WQN4"/>
<evidence type="ECO:0000256" key="1">
    <source>
        <dbReference type="SAM" id="MobiDB-lite"/>
    </source>
</evidence>
<dbReference type="EMBL" id="AMBO01000256">
    <property type="protein sequence ID" value="EKD03364.1"/>
    <property type="molecule type" value="Genomic_DNA"/>
</dbReference>
<reference evidence="2 3" key="1">
    <citation type="journal article" date="2012" name="Eukaryot. Cell">
        <title>Genome sequence of the Trichosporon asahii environmental strain CBS 8904.</title>
        <authorList>
            <person name="Yang R.Y."/>
            <person name="Li H.T."/>
            <person name="Zhu H."/>
            <person name="Zhou G.P."/>
            <person name="Wang M."/>
            <person name="Wang L."/>
        </authorList>
    </citation>
    <scope>NUCLEOTIDE SEQUENCE [LARGE SCALE GENOMIC DNA]</scope>
    <source>
        <strain evidence="2 3">CBS 8904</strain>
    </source>
</reference>
<feature type="compositionally biased region" description="Acidic residues" evidence="1">
    <location>
        <begin position="247"/>
        <end position="261"/>
    </location>
</feature>
<comment type="caution">
    <text evidence="2">The sequence shown here is derived from an EMBL/GenBank/DDBJ whole genome shotgun (WGS) entry which is preliminary data.</text>
</comment>
<dbReference type="AlphaFoldDB" id="K1WQN4"/>
<feature type="compositionally biased region" description="Acidic residues" evidence="1">
    <location>
        <begin position="282"/>
        <end position="297"/>
    </location>
</feature>
<sequence>MSQDIKVTVAVSVPGEESRNVLDATTAASPIQVSRSREGGEGSRRGSFQVTITVTIPQPLTEQPSAQVSPDVRGTRDLSAGSADRSPCCDCHGRAGSGQLDSASESSPARASTRTSSTHVTRSSAPHSAIVGTARRASEVGARVPRYSWGTPGSPIARVRTHSSSASILPPVTRELHSRPSEDDDAKDSSPHADFNNDEKGHIGGQGGGRNPNDAVPESTKSVIGGDGSGERQEAEGNEESKGSGDSDSDSDTGSESDDEGSNGRGIEKSEGGTQSSSENGTDSDDSSGDEDSDDEGGDQKSGRERNSTEDNLPGKSDDEEGGKQDSKDRADDTVDKESEVGDQKITERDTDPFIQHPREGSSADAHRQRFRERLQHWPSPALAPQRPNSATPSPYIVNAPPPQLPDTTPNTSVINRRAAVLWDVALQKAAKEIAKAAKRHGEDSEEYRKTQINTYSELKVFRGRLLGMLKRGWTPEPAAFCTELCRRRQPLC</sequence>
<evidence type="ECO:0000313" key="2">
    <source>
        <dbReference type="EMBL" id="EKD03364.1"/>
    </source>
</evidence>
<feature type="compositionally biased region" description="Low complexity" evidence="1">
    <location>
        <begin position="102"/>
        <end position="125"/>
    </location>
</feature>
<feature type="compositionally biased region" description="Basic and acidic residues" evidence="1">
    <location>
        <begin position="174"/>
        <end position="202"/>
    </location>
</feature>
<dbReference type="HOGENOM" id="CLU_553416_0_0_1"/>
<feature type="compositionally biased region" description="Basic and acidic residues" evidence="1">
    <location>
        <begin position="229"/>
        <end position="245"/>
    </location>
</feature>
<accession>K1WQN4</accession>
<feature type="compositionally biased region" description="Polar residues" evidence="1">
    <location>
        <begin position="48"/>
        <end position="68"/>
    </location>
</feature>
<evidence type="ECO:0000313" key="3">
    <source>
        <dbReference type="Proteomes" id="UP000006757"/>
    </source>
</evidence>
<feature type="compositionally biased region" description="Basic and acidic residues" evidence="1">
    <location>
        <begin position="35"/>
        <end position="44"/>
    </location>
</feature>
<organism evidence="2 3">
    <name type="scientific">Trichosporon asahii var. asahii (strain CBS 8904)</name>
    <name type="common">Yeast</name>
    <dbReference type="NCBI Taxonomy" id="1220162"/>
    <lineage>
        <taxon>Eukaryota</taxon>
        <taxon>Fungi</taxon>
        <taxon>Dikarya</taxon>
        <taxon>Basidiomycota</taxon>
        <taxon>Agaricomycotina</taxon>
        <taxon>Tremellomycetes</taxon>
        <taxon>Trichosporonales</taxon>
        <taxon>Trichosporonaceae</taxon>
        <taxon>Trichosporon</taxon>
    </lineage>
</organism>
<keyword evidence="3" id="KW-1185">Reference proteome</keyword>
<feature type="compositionally biased region" description="Basic and acidic residues" evidence="1">
    <location>
        <begin position="298"/>
        <end position="309"/>
    </location>
</feature>
<name>K1WQN4_TRIAC</name>
<dbReference type="Proteomes" id="UP000006757">
    <property type="component" value="Unassembled WGS sequence"/>
</dbReference>
<feature type="compositionally biased region" description="Basic and acidic residues" evidence="1">
    <location>
        <begin position="322"/>
        <end position="370"/>
    </location>
</feature>
<feature type="region of interest" description="Disordered" evidence="1">
    <location>
        <begin position="21"/>
        <end position="370"/>
    </location>
</feature>